<evidence type="ECO:0008006" key="3">
    <source>
        <dbReference type="Google" id="ProtNLM"/>
    </source>
</evidence>
<dbReference type="InterPro" id="IPR027271">
    <property type="entry name" value="Acetolactate_synth/TF_NikR_C"/>
</dbReference>
<dbReference type="Gene3D" id="3.30.70.1150">
    <property type="entry name" value="ACT-like. Chain A, domain 2"/>
    <property type="match status" value="1"/>
</dbReference>
<protein>
    <recommendedName>
        <fullName evidence="3">Iron-only hydrogenase system regulator</fullName>
    </recommendedName>
</protein>
<dbReference type="AlphaFoldDB" id="A0A2U2BCT4"/>
<proteinExistence type="predicted"/>
<organism evidence="1 2">
    <name type="scientific">Marinilabilia rubra</name>
    <dbReference type="NCBI Taxonomy" id="2162893"/>
    <lineage>
        <taxon>Bacteria</taxon>
        <taxon>Pseudomonadati</taxon>
        <taxon>Bacteroidota</taxon>
        <taxon>Bacteroidia</taxon>
        <taxon>Marinilabiliales</taxon>
        <taxon>Marinilabiliaceae</taxon>
        <taxon>Marinilabilia</taxon>
    </lineage>
</organism>
<dbReference type="OrthoDB" id="1121298at2"/>
<dbReference type="InterPro" id="IPR045865">
    <property type="entry name" value="ACT-like_dom_sf"/>
</dbReference>
<dbReference type="EMBL" id="QEWP01000002">
    <property type="protein sequence ID" value="PWE00843.1"/>
    <property type="molecule type" value="Genomic_DNA"/>
</dbReference>
<reference evidence="1 2" key="1">
    <citation type="submission" date="2018-05" db="EMBL/GenBank/DDBJ databases">
        <title>Marinilabilia rubrum sp. nov., isolated from saltern sediment.</title>
        <authorList>
            <person name="Zhang R."/>
        </authorList>
    </citation>
    <scope>NUCLEOTIDE SEQUENCE [LARGE SCALE GENOMIC DNA]</scope>
    <source>
        <strain evidence="1 2">WTE16</strain>
    </source>
</reference>
<dbReference type="RefSeq" id="WP_109263214.1">
    <property type="nucleotide sequence ID" value="NZ_QEWP01000002.1"/>
</dbReference>
<name>A0A2U2BCT4_9BACT</name>
<dbReference type="Proteomes" id="UP000244956">
    <property type="component" value="Unassembled WGS sequence"/>
</dbReference>
<dbReference type="SUPFAM" id="SSF55021">
    <property type="entry name" value="ACT-like"/>
    <property type="match status" value="1"/>
</dbReference>
<comment type="caution">
    <text evidence="1">The sequence shown here is derived from an EMBL/GenBank/DDBJ whole genome shotgun (WGS) entry which is preliminary data.</text>
</comment>
<evidence type="ECO:0000313" key="1">
    <source>
        <dbReference type="EMBL" id="PWE00843.1"/>
    </source>
</evidence>
<sequence>MSVPQEHIIGIHVDDRYDEAQQVQEILTRYGCSIRTRLGLHNTNGNNCSEVGIILLQLIPDNEKAGVLVSALKKVEGVQIKEMVF</sequence>
<evidence type="ECO:0000313" key="2">
    <source>
        <dbReference type="Proteomes" id="UP000244956"/>
    </source>
</evidence>
<keyword evidence="2" id="KW-1185">Reference proteome</keyword>
<dbReference type="InterPro" id="IPR023860">
    <property type="entry name" value="FeFe-hyd_TM1266"/>
</dbReference>
<gene>
    <name evidence="1" type="ORF">DDZ16_04425</name>
</gene>
<dbReference type="Pfam" id="PF21699">
    <property type="entry name" value="TM1266-like"/>
    <property type="match status" value="1"/>
</dbReference>
<accession>A0A2U2BCT4</accession>